<evidence type="ECO:0000313" key="2">
    <source>
        <dbReference type="EMBL" id="ACB85445.1"/>
    </source>
</evidence>
<dbReference type="InterPro" id="IPR007163">
    <property type="entry name" value="VCA0040-like"/>
</dbReference>
<reference evidence="2 3" key="2">
    <citation type="journal article" date="2011" name="J. Bacteriol.">
        <title>Complete genome sequence of the anaerobic, halophilic alkalithermophile Natranaerobius thermophilus JW/NM-WN-LF.</title>
        <authorList>
            <person name="Zhao B."/>
            <person name="Mesbah N.M."/>
            <person name="Dalin E."/>
            <person name="Goodwin L."/>
            <person name="Nolan M."/>
            <person name="Pitluck S."/>
            <person name="Chertkov O."/>
            <person name="Brettin T.S."/>
            <person name="Han J."/>
            <person name="Larimer F.W."/>
            <person name="Land M.L."/>
            <person name="Hauser L."/>
            <person name="Kyrpides N."/>
            <person name="Wiegel J."/>
        </authorList>
    </citation>
    <scope>NUCLEOTIDE SEQUENCE [LARGE SCALE GENOMIC DNA]</scope>
    <source>
        <strain evidence="3">ATCC BAA-1301 / DSM 18059 / JW/NM-WN-LF</strain>
    </source>
</reference>
<feature type="transmembrane region" description="Helical" evidence="1">
    <location>
        <begin position="205"/>
        <end position="222"/>
    </location>
</feature>
<name>B2A628_NATTJ</name>
<dbReference type="STRING" id="457570.Nther_1873"/>
<keyword evidence="1" id="KW-0472">Membrane</keyword>
<dbReference type="Proteomes" id="UP000001683">
    <property type="component" value="Chromosome"/>
</dbReference>
<dbReference type="AlphaFoldDB" id="B2A628"/>
<dbReference type="EMBL" id="CP001034">
    <property type="protein sequence ID" value="ACB85445.1"/>
    <property type="molecule type" value="Genomic_DNA"/>
</dbReference>
<keyword evidence="1" id="KW-0812">Transmembrane</keyword>
<protein>
    <recommendedName>
        <fullName evidence="4">DUF368 domain-containing protein</fullName>
    </recommendedName>
</protein>
<reference evidence="2 3" key="1">
    <citation type="submission" date="2008-04" db="EMBL/GenBank/DDBJ databases">
        <title>Complete sequence of chromosome of Natranaerobius thermophilus JW/NM-WN-LF.</title>
        <authorList>
            <consortium name="US DOE Joint Genome Institute"/>
            <person name="Copeland A."/>
            <person name="Lucas S."/>
            <person name="Lapidus A."/>
            <person name="Glavina del Rio T."/>
            <person name="Dalin E."/>
            <person name="Tice H."/>
            <person name="Bruce D."/>
            <person name="Goodwin L."/>
            <person name="Pitluck S."/>
            <person name="Chertkov O."/>
            <person name="Brettin T."/>
            <person name="Detter J.C."/>
            <person name="Han C."/>
            <person name="Kuske C.R."/>
            <person name="Schmutz J."/>
            <person name="Larimer F."/>
            <person name="Land M."/>
            <person name="Hauser L."/>
            <person name="Kyrpides N."/>
            <person name="Lykidis A."/>
            <person name="Mesbah N.M."/>
            <person name="Wiegel J."/>
        </authorList>
    </citation>
    <scope>NUCLEOTIDE SEQUENCE [LARGE SCALE GENOMIC DNA]</scope>
    <source>
        <strain evidence="3">ATCC BAA-1301 / DSM 18059 / JW/NM-WN-LF</strain>
    </source>
</reference>
<accession>B2A628</accession>
<feature type="transmembrane region" description="Helical" evidence="1">
    <location>
        <begin position="46"/>
        <end position="68"/>
    </location>
</feature>
<feature type="transmembrane region" description="Helical" evidence="1">
    <location>
        <begin position="7"/>
        <end position="31"/>
    </location>
</feature>
<feature type="transmembrane region" description="Helical" evidence="1">
    <location>
        <begin position="97"/>
        <end position="116"/>
    </location>
</feature>
<dbReference type="HOGENOM" id="CLU_055621_2_1_9"/>
<evidence type="ECO:0008006" key="4">
    <source>
        <dbReference type="Google" id="ProtNLM"/>
    </source>
</evidence>
<dbReference type="PANTHER" id="PTHR37308">
    <property type="entry name" value="INTEGRAL MEMBRANE PROTEIN"/>
    <property type="match status" value="1"/>
</dbReference>
<dbReference type="Pfam" id="PF04018">
    <property type="entry name" value="VCA0040-like"/>
    <property type="match status" value="1"/>
</dbReference>
<proteinExistence type="predicted"/>
<organism evidence="2 3">
    <name type="scientific">Natranaerobius thermophilus (strain ATCC BAA-1301 / DSM 18059 / JW/NM-WN-LF)</name>
    <dbReference type="NCBI Taxonomy" id="457570"/>
    <lineage>
        <taxon>Bacteria</taxon>
        <taxon>Bacillati</taxon>
        <taxon>Bacillota</taxon>
        <taxon>Clostridia</taxon>
        <taxon>Natranaerobiales</taxon>
        <taxon>Natranaerobiaceae</taxon>
        <taxon>Natranaerobius</taxon>
    </lineage>
</organism>
<evidence type="ECO:0000313" key="3">
    <source>
        <dbReference type="Proteomes" id="UP000001683"/>
    </source>
</evidence>
<feature type="transmembrane region" description="Helical" evidence="1">
    <location>
        <begin position="228"/>
        <end position="245"/>
    </location>
</feature>
<evidence type="ECO:0000256" key="1">
    <source>
        <dbReference type="SAM" id="Phobius"/>
    </source>
</evidence>
<dbReference type="KEGG" id="nth:Nther_1873"/>
<gene>
    <name evidence="2" type="ordered locus">Nther_1873</name>
</gene>
<keyword evidence="3" id="KW-1185">Reference proteome</keyword>
<dbReference type="InParanoid" id="B2A628"/>
<sequence length="248" mass="27214">MLLSIKGLILGFIMVLPGMSGGSVFVIFGMYEQLIKDLVQFKIKPYMPLMVGMAVGIFLSGLLFSLFFENYRDETAVFLLGCLLASVRALLRDRESFNFARVGLFTIGIVFGLILGDEPMGVVSSNENVSNGYLFMGGAFSSATMILPGLPGSSVLIAMGIYDTVLFYLRDLVIGKLFVFGVGGVVGISLLVKLLEQVYNRYKDLVLYFFSGLIIGSARALLPYELSLFVVILFITGFIFVWTWSGKS</sequence>
<feature type="transmembrane region" description="Helical" evidence="1">
    <location>
        <begin position="137"/>
        <end position="161"/>
    </location>
</feature>
<feature type="transmembrane region" description="Helical" evidence="1">
    <location>
        <begin position="173"/>
        <end position="193"/>
    </location>
</feature>
<dbReference type="OrthoDB" id="9793746at2"/>
<dbReference type="eggNOG" id="COG2035">
    <property type="taxonomic scope" value="Bacteria"/>
</dbReference>
<dbReference type="RefSeq" id="WP_012448310.1">
    <property type="nucleotide sequence ID" value="NC_010718.1"/>
</dbReference>
<dbReference type="PANTHER" id="PTHR37308:SF1">
    <property type="entry name" value="POLYPRENYL-PHOSPHATE TRANSPORTER"/>
    <property type="match status" value="1"/>
</dbReference>
<keyword evidence="1" id="KW-1133">Transmembrane helix</keyword>